<keyword evidence="2" id="KW-0472">Membrane</keyword>
<proteinExistence type="predicted"/>
<feature type="compositionally biased region" description="Basic residues" evidence="1">
    <location>
        <begin position="1"/>
        <end position="13"/>
    </location>
</feature>
<protein>
    <recommendedName>
        <fullName evidence="3">DUF6535 domain-containing protein</fullName>
    </recommendedName>
</protein>
<dbReference type="OrthoDB" id="2796682at2759"/>
<feature type="compositionally biased region" description="Basic and acidic residues" evidence="1">
    <location>
        <begin position="21"/>
        <end position="32"/>
    </location>
</feature>
<name>A0A371DDQ1_9APHY</name>
<reference evidence="4 5" key="1">
    <citation type="journal article" date="2018" name="Biotechnol. Biofuels">
        <title>Integrative visual omics of the white-rot fungus Polyporus brumalis exposes the biotechnological potential of its oxidative enzymes for delignifying raw plant biomass.</title>
        <authorList>
            <person name="Miyauchi S."/>
            <person name="Rancon A."/>
            <person name="Drula E."/>
            <person name="Hage H."/>
            <person name="Chaduli D."/>
            <person name="Favel A."/>
            <person name="Grisel S."/>
            <person name="Henrissat B."/>
            <person name="Herpoel-Gimbert I."/>
            <person name="Ruiz-Duenas F.J."/>
            <person name="Chevret D."/>
            <person name="Hainaut M."/>
            <person name="Lin J."/>
            <person name="Wang M."/>
            <person name="Pangilinan J."/>
            <person name="Lipzen A."/>
            <person name="Lesage-Meessen L."/>
            <person name="Navarro D."/>
            <person name="Riley R."/>
            <person name="Grigoriev I.V."/>
            <person name="Zhou S."/>
            <person name="Raouche S."/>
            <person name="Rosso M.N."/>
        </authorList>
    </citation>
    <scope>NUCLEOTIDE SEQUENCE [LARGE SCALE GENOMIC DNA]</scope>
    <source>
        <strain evidence="4 5">BRFM 1820</strain>
    </source>
</reference>
<keyword evidence="2" id="KW-1133">Transmembrane helix</keyword>
<feature type="region of interest" description="Disordered" evidence="1">
    <location>
        <begin position="671"/>
        <end position="710"/>
    </location>
</feature>
<keyword evidence="5" id="KW-1185">Reference proteome</keyword>
<feature type="transmembrane region" description="Helical" evidence="2">
    <location>
        <begin position="233"/>
        <end position="258"/>
    </location>
</feature>
<evidence type="ECO:0000259" key="3">
    <source>
        <dbReference type="Pfam" id="PF20153"/>
    </source>
</evidence>
<dbReference type="Proteomes" id="UP000256964">
    <property type="component" value="Unassembled WGS sequence"/>
</dbReference>
<dbReference type="EMBL" id="KZ857398">
    <property type="protein sequence ID" value="RDX50689.1"/>
    <property type="molecule type" value="Genomic_DNA"/>
</dbReference>
<evidence type="ECO:0000313" key="5">
    <source>
        <dbReference type="Proteomes" id="UP000256964"/>
    </source>
</evidence>
<dbReference type="InterPro" id="IPR045338">
    <property type="entry name" value="DUF6535"/>
</dbReference>
<dbReference type="Pfam" id="PF20153">
    <property type="entry name" value="DUF6535"/>
    <property type="match status" value="1"/>
</dbReference>
<feature type="region of interest" description="Disordered" evidence="1">
    <location>
        <begin position="1"/>
        <end position="37"/>
    </location>
</feature>
<organism evidence="4 5">
    <name type="scientific">Lentinus brumalis</name>
    <dbReference type="NCBI Taxonomy" id="2498619"/>
    <lineage>
        <taxon>Eukaryota</taxon>
        <taxon>Fungi</taxon>
        <taxon>Dikarya</taxon>
        <taxon>Basidiomycota</taxon>
        <taxon>Agaricomycotina</taxon>
        <taxon>Agaricomycetes</taxon>
        <taxon>Polyporales</taxon>
        <taxon>Polyporaceae</taxon>
        <taxon>Lentinus</taxon>
    </lineage>
</organism>
<gene>
    <name evidence="4" type="ORF">OH76DRAFT_435352</name>
</gene>
<dbReference type="AlphaFoldDB" id="A0A371DDQ1"/>
<evidence type="ECO:0000256" key="2">
    <source>
        <dbReference type="SAM" id="Phobius"/>
    </source>
</evidence>
<sequence>MQALRRHSTKAQRPRSTPWSRRPEGAKSHDIGFEYQPVPKSNRELGDAIDCGPASPTSTSSLARGAAAADAWVDCATALKDHDEAKIQGWKEEIDTHLVFAALFSAILTAFNIESYKLLLPQDQNSNSSSSSPSSTTDNLLRTLVVHLAQSNGMDLASLDANTSSGQSLTSGPHFNAVLINTLWFCSLICSLAAASISLLVKQWLNQYTSGMAGVSPEIARLRQFRYDNLRKWRVAGIMMLLPILMQGALVLFLIGLIEFLRPLNGQVSTAAIVLISALLAFIVFTTLLPTFKPDCPYQSPQAWGVFVVIQALKRPARSLAQSVSAYASQLAVPHADGQLRRLLSRLAQRVVRRLKKFANKQTTYSWKARERILIDDKDAMLDRHMLVGADATFLDDTFLRNVVQPCLNDMPPAAAVQCYYRIMGHRADRVVGGVHYFDENGSARAESLAILTDITLDTLEKMRAEHVSIEHPLRILKTLEPLLVRSLPLTYCHFCRVLLSLLDDEDTTVRHLALSILYQQLSRNLELAEQHAHPGCHDLGAIVAFISNARTDGDTKHFLDACDLVICLATLPGSESADQIEHLRDTLSHLQDFFETPLWKNEPRLLYPISRIAPHLVSLQKRYPHILSAALVDVLGDVAEQAKGHNHDGNWEDKLIILEMTLEELRALRQGTSTQSTLNEEPRPHGARRPSLMRTPLGMLDDHEHRASG</sequence>
<feature type="transmembrane region" description="Helical" evidence="2">
    <location>
        <begin position="178"/>
        <end position="201"/>
    </location>
</feature>
<keyword evidence="2" id="KW-0812">Transmembrane</keyword>
<feature type="compositionally biased region" description="Polar residues" evidence="1">
    <location>
        <begin position="671"/>
        <end position="680"/>
    </location>
</feature>
<feature type="domain" description="DUF6535" evidence="3">
    <location>
        <begin position="72"/>
        <end position="261"/>
    </location>
</feature>
<evidence type="ECO:0000313" key="4">
    <source>
        <dbReference type="EMBL" id="RDX50689.1"/>
    </source>
</evidence>
<dbReference type="InterPro" id="IPR016024">
    <property type="entry name" value="ARM-type_fold"/>
</dbReference>
<feature type="transmembrane region" description="Helical" evidence="2">
    <location>
        <begin position="270"/>
        <end position="292"/>
    </location>
</feature>
<dbReference type="SUPFAM" id="SSF48371">
    <property type="entry name" value="ARM repeat"/>
    <property type="match status" value="1"/>
</dbReference>
<feature type="compositionally biased region" description="Basic and acidic residues" evidence="1">
    <location>
        <begin position="701"/>
        <end position="710"/>
    </location>
</feature>
<accession>A0A371DDQ1</accession>
<evidence type="ECO:0000256" key="1">
    <source>
        <dbReference type="SAM" id="MobiDB-lite"/>
    </source>
</evidence>